<dbReference type="InterPro" id="IPR041465">
    <property type="entry name" value="SfsA_N"/>
</dbReference>
<protein>
    <recommendedName>
        <fullName evidence="1">Sugar fermentation stimulation protein homolog</fullName>
    </recommendedName>
</protein>
<sequence>MKFDTPLLRGTLVKRYKRFLADVTLDSGETITVHCPNTGTMLSCSAPGSMVGLSVSYNPKRKYPHTLEMVRVGNNWVGVNTARTNKLVAEAVEQGRIDEFQDVHRIKSEVKTSSHTRLDLQIFHGESTTYVEIKNCSLAQNHCAMFPDAVTARGTKHLQELARLCREGSRACIFFLVQRADADRFAPASHIDPVYSMELSAASAAGVMVLAYQARVSPEAINIYRQLPVELDQAAR</sequence>
<evidence type="ECO:0000259" key="2">
    <source>
        <dbReference type="Pfam" id="PF03749"/>
    </source>
</evidence>
<comment type="similarity">
    <text evidence="1">Belongs to the SfsA family.</text>
</comment>
<proteinExistence type="inferred from homology"/>
<dbReference type="InterPro" id="IPR005224">
    <property type="entry name" value="SfsA"/>
</dbReference>
<dbReference type="EMBL" id="FNJI01000018">
    <property type="protein sequence ID" value="SDP39834.1"/>
    <property type="molecule type" value="Genomic_DNA"/>
</dbReference>
<dbReference type="CDD" id="cd22359">
    <property type="entry name" value="SfsA-like_bacterial"/>
    <property type="match status" value="1"/>
</dbReference>
<dbReference type="PANTHER" id="PTHR30545:SF2">
    <property type="entry name" value="SUGAR FERMENTATION STIMULATION PROTEIN A"/>
    <property type="match status" value="1"/>
</dbReference>
<reference evidence="4 5" key="1">
    <citation type="submission" date="2016-10" db="EMBL/GenBank/DDBJ databases">
        <authorList>
            <person name="de Groot N.N."/>
        </authorList>
    </citation>
    <scope>NUCLEOTIDE SEQUENCE [LARGE SCALE GENOMIC DNA]</scope>
    <source>
        <strain evidence="4 5">DSM 12130</strain>
    </source>
</reference>
<gene>
    <name evidence="1" type="primary">sfsA</name>
    <name evidence="4" type="ORF">SAMN05660330_02645</name>
</gene>
<evidence type="ECO:0000256" key="1">
    <source>
        <dbReference type="HAMAP-Rule" id="MF_00095"/>
    </source>
</evidence>
<dbReference type="Pfam" id="PF03749">
    <property type="entry name" value="SfsA"/>
    <property type="match status" value="1"/>
</dbReference>
<dbReference type="OrthoDB" id="9802365at2"/>
<dbReference type="PANTHER" id="PTHR30545">
    <property type="entry name" value="SUGAR FERMENTATION STIMULATION PROTEIN A"/>
    <property type="match status" value="1"/>
</dbReference>
<dbReference type="Proteomes" id="UP000199073">
    <property type="component" value="Unassembled WGS sequence"/>
</dbReference>
<dbReference type="Gene3D" id="3.40.1350.60">
    <property type="match status" value="1"/>
</dbReference>
<name>A0A1H0SDM4_9BACT</name>
<dbReference type="STRING" id="91360.SAMN05660330_02645"/>
<feature type="domain" description="SfsA N-terminal OB" evidence="3">
    <location>
        <begin position="13"/>
        <end position="79"/>
    </location>
</feature>
<evidence type="ECO:0000313" key="4">
    <source>
        <dbReference type="EMBL" id="SDP39834.1"/>
    </source>
</evidence>
<dbReference type="InterPro" id="IPR040452">
    <property type="entry name" value="SfsA_C"/>
</dbReference>
<evidence type="ECO:0000259" key="3">
    <source>
        <dbReference type="Pfam" id="PF17746"/>
    </source>
</evidence>
<dbReference type="RefSeq" id="WP_092223587.1">
    <property type="nucleotide sequence ID" value="NZ_FNJI01000018.1"/>
</dbReference>
<dbReference type="Pfam" id="PF17746">
    <property type="entry name" value="SfsA_N"/>
    <property type="match status" value="1"/>
</dbReference>
<dbReference type="HAMAP" id="MF_00095">
    <property type="entry name" value="SfsA"/>
    <property type="match status" value="1"/>
</dbReference>
<evidence type="ECO:0000313" key="5">
    <source>
        <dbReference type="Proteomes" id="UP000199073"/>
    </source>
</evidence>
<dbReference type="NCBIfam" id="TIGR00230">
    <property type="entry name" value="sfsA"/>
    <property type="match status" value="1"/>
</dbReference>
<accession>A0A1H0SDM4</accession>
<keyword evidence="5" id="KW-1185">Reference proteome</keyword>
<feature type="domain" description="Sugar fermentation stimulation protein C-terminal" evidence="2">
    <location>
        <begin position="83"/>
        <end position="219"/>
    </location>
</feature>
<dbReference type="GO" id="GO:0003677">
    <property type="term" value="F:DNA binding"/>
    <property type="evidence" value="ECO:0007669"/>
    <property type="project" value="InterPro"/>
</dbReference>
<organism evidence="4 5">
    <name type="scientific">Desulforhopalus singaporensis</name>
    <dbReference type="NCBI Taxonomy" id="91360"/>
    <lineage>
        <taxon>Bacteria</taxon>
        <taxon>Pseudomonadati</taxon>
        <taxon>Thermodesulfobacteriota</taxon>
        <taxon>Desulfobulbia</taxon>
        <taxon>Desulfobulbales</taxon>
        <taxon>Desulfocapsaceae</taxon>
        <taxon>Desulforhopalus</taxon>
    </lineage>
</organism>
<dbReference type="Gene3D" id="2.40.50.580">
    <property type="match status" value="1"/>
</dbReference>
<dbReference type="AlphaFoldDB" id="A0A1H0SDM4"/>